<comment type="caution">
    <text evidence="2">The sequence shown here is derived from an EMBL/GenBank/DDBJ whole genome shotgun (WGS) entry which is preliminary data.</text>
</comment>
<feature type="compositionally biased region" description="Polar residues" evidence="1">
    <location>
        <begin position="24"/>
        <end position="37"/>
    </location>
</feature>
<name>A0AAD6UNK6_9AGAR</name>
<protein>
    <submittedName>
        <fullName evidence="2">Uncharacterized protein</fullName>
    </submittedName>
</protein>
<evidence type="ECO:0000256" key="1">
    <source>
        <dbReference type="SAM" id="MobiDB-lite"/>
    </source>
</evidence>
<gene>
    <name evidence="2" type="ORF">GGX14DRAFT_600969</name>
</gene>
<organism evidence="2 3">
    <name type="scientific">Mycena pura</name>
    <dbReference type="NCBI Taxonomy" id="153505"/>
    <lineage>
        <taxon>Eukaryota</taxon>
        <taxon>Fungi</taxon>
        <taxon>Dikarya</taxon>
        <taxon>Basidiomycota</taxon>
        <taxon>Agaricomycotina</taxon>
        <taxon>Agaricomycetes</taxon>
        <taxon>Agaricomycetidae</taxon>
        <taxon>Agaricales</taxon>
        <taxon>Marasmiineae</taxon>
        <taxon>Mycenaceae</taxon>
        <taxon>Mycena</taxon>
    </lineage>
</organism>
<keyword evidence="3" id="KW-1185">Reference proteome</keyword>
<evidence type="ECO:0000313" key="3">
    <source>
        <dbReference type="Proteomes" id="UP001219525"/>
    </source>
</evidence>
<evidence type="ECO:0000313" key="2">
    <source>
        <dbReference type="EMBL" id="KAJ7191256.1"/>
    </source>
</evidence>
<feature type="region of interest" description="Disordered" evidence="1">
    <location>
        <begin position="15"/>
        <end position="37"/>
    </location>
</feature>
<dbReference type="AlphaFoldDB" id="A0AAD6UNK6"/>
<sequence length="170" mass="19361">MAQIQILRHVVSNTDGFHTRKTGRNQPQHGTKTQSMGSEVLVNNNLVQLYETGESGVLHSDVNNTDKQDDGPARHIFHHQALVACCTGEDEETRIRDGFGNRVFAVLRACFFLHFWRDHINYMSKKFPDLYSPTRSFISPASFHIFNCLCDIVSYKQTLQYNGPRTCGVL</sequence>
<dbReference type="Proteomes" id="UP001219525">
    <property type="component" value="Unassembled WGS sequence"/>
</dbReference>
<proteinExistence type="predicted"/>
<reference evidence="2" key="1">
    <citation type="submission" date="2023-03" db="EMBL/GenBank/DDBJ databases">
        <title>Massive genome expansion in bonnet fungi (Mycena s.s.) driven by repeated elements and novel gene families across ecological guilds.</title>
        <authorList>
            <consortium name="Lawrence Berkeley National Laboratory"/>
            <person name="Harder C.B."/>
            <person name="Miyauchi S."/>
            <person name="Viragh M."/>
            <person name="Kuo A."/>
            <person name="Thoen E."/>
            <person name="Andreopoulos B."/>
            <person name="Lu D."/>
            <person name="Skrede I."/>
            <person name="Drula E."/>
            <person name="Henrissat B."/>
            <person name="Morin E."/>
            <person name="Kohler A."/>
            <person name="Barry K."/>
            <person name="LaButti K."/>
            <person name="Morin E."/>
            <person name="Salamov A."/>
            <person name="Lipzen A."/>
            <person name="Mereny Z."/>
            <person name="Hegedus B."/>
            <person name="Baldrian P."/>
            <person name="Stursova M."/>
            <person name="Weitz H."/>
            <person name="Taylor A."/>
            <person name="Grigoriev I.V."/>
            <person name="Nagy L.G."/>
            <person name="Martin F."/>
            <person name="Kauserud H."/>
        </authorList>
    </citation>
    <scope>NUCLEOTIDE SEQUENCE</scope>
    <source>
        <strain evidence="2">9144</strain>
    </source>
</reference>
<dbReference type="EMBL" id="JARJCW010000135">
    <property type="protein sequence ID" value="KAJ7191256.1"/>
    <property type="molecule type" value="Genomic_DNA"/>
</dbReference>
<accession>A0AAD6UNK6</accession>